<organism evidence="2 3">
    <name type="scientific">Sinocyclocheilus rhinocerous</name>
    <dbReference type="NCBI Taxonomy" id="307959"/>
    <lineage>
        <taxon>Eukaryota</taxon>
        <taxon>Metazoa</taxon>
        <taxon>Chordata</taxon>
        <taxon>Craniata</taxon>
        <taxon>Vertebrata</taxon>
        <taxon>Euteleostomi</taxon>
        <taxon>Actinopterygii</taxon>
        <taxon>Neopterygii</taxon>
        <taxon>Teleostei</taxon>
        <taxon>Ostariophysi</taxon>
        <taxon>Cypriniformes</taxon>
        <taxon>Cyprinidae</taxon>
        <taxon>Cyprininae</taxon>
        <taxon>Sinocyclocheilus</taxon>
    </lineage>
</organism>
<accession>A0A673JIZ8</accession>
<dbReference type="PANTHER" id="PTHR21063">
    <property type="entry name" value="LFA-3"/>
    <property type="match status" value="1"/>
</dbReference>
<evidence type="ECO:0000313" key="2">
    <source>
        <dbReference type="Ensembl" id="ENSSRHP00000050153.1"/>
    </source>
</evidence>
<proteinExistence type="predicted"/>
<dbReference type="Proteomes" id="UP000472270">
    <property type="component" value="Unassembled WGS sequence"/>
</dbReference>
<dbReference type="InterPro" id="IPR003599">
    <property type="entry name" value="Ig_sub"/>
</dbReference>
<dbReference type="AlphaFoldDB" id="A0A673JIZ8"/>
<reference evidence="2" key="2">
    <citation type="submission" date="2025-09" db="UniProtKB">
        <authorList>
            <consortium name="Ensembl"/>
        </authorList>
    </citation>
    <scope>IDENTIFICATION</scope>
</reference>
<dbReference type="InterPro" id="IPR036179">
    <property type="entry name" value="Ig-like_dom_sf"/>
</dbReference>
<evidence type="ECO:0000313" key="3">
    <source>
        <dbReference type="Proteomes" id="UP000472270"/>
    </source>
</evidence>
<evidence type="ECO:0000259" key="1">
    <source>
        <dbReference type="SMART" id="SM00409"/>
    </source>
</evidence>
<sequence>MLNIVKLLKVNVFADSQKHFCSLGVLDLASDGVKVVSVMERDSVVLPSGLSKIQREDQITWKFKGTLIAEINQTAGIFSTYDVLDGRFRYRLHLNNQTGSLIITNVKPKISGLYEINISKSSSRYTTHKTFNVTSIDGENRLSVMEGTSVTLESGVSEIHTDDVIVWRSEHGDSIIAKIDRGTKVFTTLDGADGRYSGTLELDSKTGSLTIRHIRTKHTGLYHLDITGNRRTVFKRFFISVCCDADKIDDWFIFFSLQHRIGLDMLWSELLLLFCCWS</sequence>
<keyword evidence="3" id="KW-1185">Reference proteome</keyword>
<feature type="domain" description="Immunoglobulin" evidence="1">
    <location>
        <begin position="33"/>
        <end position="136"/>
    </location>
</feature>
<reference evidence="2" key="1">
    <citation type="submission" date="2025-08" db="UniProtKB">
        <authorList>
            <consortium name="Ensembl"/>
        </authorList>
    </citation>
    <scope>IDENTIFICATION</scope>
</reference>
<dbReference type="Ensembl" id="ENSSRHT00000051567.1">
    <property type="protein sequence ID" value="ENSSRHP00000050153.1"/>
    <property type="gene ID" value="ENSSRHG00000025250.1"/>
</dbReference>
<dbReference type="Gene3D" id="2.60.40.10">
    <property type="entry name" value="Immunoglobulins"/>
    <property type="match status" value="2"/>
</dbReference>
<feature type="domain" description="Immunoglobulin" evidence="1">
    <location>
        <begin position="139"/>
        <end position="242"/>
    </location>
</feature>
<dbReference type="PANTHER" id="PTHR21063:SF4">
    <property type="entry name" value="CD48 ANTIGEN-RELATED"/>
    <property type="match status" value="1"/>
</dbReference>
<name>A0A673JIZ8_9TELE</name>
<dbReference type="SUPFAM" id="SSF48726">
    <property type="entry name" value="Immunoglobulin"/>
    <property type="match status" value="2"/>
</dbReference>
<dbReference type="InterPro" id="IPR013783">
    <property type="entry name" value="Ig-like_fold"/>
</dbReference>
<protein>
    <submittedName>
        <fullName evidence="2">Si:ch211-274k16.2</fullName>
    </submittedName>
</protein>
<dbReference type="SMART" id="SM00409">
    <property type="entry name" value="IG"/>
    <property type="match status" value="2"/>
</dbReference>